<accession>A0A0R3TTP7</accession>
<evidence type="ECO:0000256" key="11">
    <source>
        <dbReference type="RuleBase" id="RU000679"/>
    </source>
</evidence>
<keyword evidence="6" id="KW-0915">Sodium</keyword>
<evidence type="ECO:0000313" key="15">
    <source>
        <dbReference type="Proteomes" id="UP000278807"/>
    </source>
</evidence>
<dbReference type="GO" id="GO:0005886">
    <property type="term" value="C:plasma membrane"/>
    <property type="evidence" value="ECO:0007669"/>
    <property type="project" value="TreeGrafter"/>
</dbReference>
<feature type="transmembrane region" description="Helical" evidence="13">
    <location>
        <begin position="296"/>
        <end position="313"/>
    </location>
</feature>
<dbReference type="InterPro" id="IPR001873">
    <property type="entry name" value="ENaC"/>
</dbReference>
<evidence type="ECO:0000256" key="8">
    <source>
        <dbReference type="ARBA" id="ARBA00023136"/>
    </source>
</evidence>
<keyword evidence="2 11" id="KW-0813">Transport</keyword>
<evidence type="ECO:0000256" key="4">
    <source>
        <dbReference type="ARBA" id="ARBA00022692"/>
    </source>
</evidence>
<evidence type="ECO:0000256" key="9">
    <source>
        <dbReference type="ARBA" id="ARBA00023201"/>
    </source>
</evidence>
<comment type="subcellular location">
    <subcellularLocation>
        <location evidence="1">Membrane</location>
        <topology evidence="1">Multi-pass membrane protein</topology>
    </subcellularLocation>
</comment>
<dbReference type="Gene3D" id="1.10.287.770">
    <property type="entry name" value="YojJ-like"/>
    <property type="match status" value="1"/>
</dbReference>
<sequence length="515" mass="57931">MFDAPQYDGVNVFLHSPGTFPGYEISGVATSFAVHFGQIARVQVNGLQSVSSNEGNKKCYASPPPYRYSSFGGETKYLEYQYTYEDCVANRKQSHILETCGCYSDLLQVPHNPEPDDDPQATGVPKVLDLSKLKIEFCRGLHSRTSQQVHSNFECHDRLSRLPTSSVLDAYINPDQLWESKNNPDMRKKLRQDVCPVNCEKHMMDLNLSTLDYGTPLHRKWTEMLEKGKEGEMNFTEGKNIVIIDIRLRSARVDTWNEELTSSLFSLMASIGGTLGLCAGISFVSAFFLLLFFGNAFYHLILSVLLWFWWNVFQGQPEAIQTEKMLLKEERLKEKKHGNGEPDAIIGTGRMRAISRVVQEERKSAVYDTGVATQKQNGRSRNLSLPVEHSDSLGLQRTSVRRSLSQLPESMPSTTYSDLEETTGPVTSAYGTTNRVNRGDSTIASHVNRMLAELLVKPESRNTSNQSLTSYSSTTQSAFSDNRSSVSSIENTINQRSKSPSKRIVWQLGKEEDKR</sequence>
<evidence type="ECO:0000256" key="12">
    <source>
        <dbReference type="SAM" id="MobiDB-lite"/>
    </source>
</evidence>
<protein>
    <submittedName>
        <fullName evidence="16">SUN domain-containing protein</fullName>
    </submittedName>
</protein>
<dbReference type="PANTHER" id="PTHR11690">
    <property type="entry name" value="AMILORIDE-SENSITIVE SODIUM CHANNEL-RELATED"/>
    <property type="match status" value="1"/>
</dbReference>
<organism evidence="16">
    <name type="scientific">Rodentolepis nana</name>
    <name type="common">Dwarf tapeworm</name>
    <name type="synonym">Hymenolepis nana</name>
    <dbReference type="NCBI Taxonomy" id="102285"/>
    <lineage>
        <taxon>Eukaryota</taxon>
        <taxon>Metazoa</taxon>
        <taxon>Spiralia</taxon>
        <taxon>Lophotrochozoa</taxon>
        <taxon>Platyhelminthes</taxon>
        <taxon>Cestoda</taxon>
        <taxon>Eucestoda</taxon>
        <taxon>Cyclophyllidea</taxon>
        <taxon>Hymenolepididae</taxon>
        <taxon>Rodentolepis</taxon>
    </lineage>
</organism>
<dbReference type="AlphaFoldDB" id="A0A0R3TTP7"/>
<keyword evidence="4 11" id="KW-0812">Transmembrane</keyword>
<dbReference type="EMBL" id="UZAE01013369">
    <property type="protein sequence ID" value="VDO09524.1"/>
    <property type="molecule type" value="Genomic_DNA"/>
</dbReference>
<keyword evidence="8 13" id="KW-0472">Membrane</keyword>
<keyword evidence="10 11" id="KW-0407">Ion channel</keyword>
<name>A0A0R3TTP7_RODNA</name>
<proteinExistence type="inferred from homology"/>
<keyword evidence="5 13" id="KW-1133">Transmembrane helix</keyword>
<reference evidence="16" key="1">
    <citation type="submission" date="2017-02" db="UniProtKB">
        <authorList>
            <consortium name="WormBaseParasite"/>
        </authorList>
    </citation>
    <scope>IDENTIFICATION</scope>
</reference>
<dbReference type="WBParaSite" id="HNAJ_0001110001-mRNA-1">
    <property type="protein sequence ID" value="HNAJ_0001110001-mRNA-1"/>
    <property type="gene ID" value="HNAJ_0001110001"/>
</dbReference>
<feature type="compositionally biased region" description="Polar residues" evidence="12">
    <location>
        <begin position="478"/>
        <end position="498"/>
    </location>
</feature>
<keyword evidence="9 11" id="KW-0739">Sodium transport</keyword>
<evidence type="ECO:0000313" key="14">
    <source>
        <dbReference type="EMBL" id="VDO09524.1"/>
    </source>
</evidence>
<feature type="region of interest" description="Disordered" evidence="12">
    <location>
        <begin position="377"/>
        <end position="437"/>
    </location>
</feature>
<dbReference type="Pfam" id="PF00858">
    <property type="entry name" value="ASC"/>
    <property type="match status" value="1"/>
</dbReference>
<evidence type="ECO:0000256" key="2">
    <source>
        <dbReference type="ARBA" id="ARBA00022448"/>
    </source>
</evidence>
<feature type="compositionally biased region" description="Polar residues" evidence="12">
    <location>
        <begin position="424"/>
        <end position="437"/>
    </location>
</feature>
<dbReference type="Proteomes" id="UP000278807">
    <property type="component" value="Unassembled WGS sequence"/>
</dbReference>
<feature type="compositionally biased region" description="Polar residues" evidence="12">
    <location>
        <begin position="393"/>
        <end position="417"/>
    </location>
</feature>
<keyword evidence="7 11" id="KW-0406">Ion transport</keyword>
<evidence type="ECO:0000256" key="7">
    <source>
        <dbReference type="ARBA" id="ARBA00023065"/>
    </source>
</evidence>
<evidence type="ECO:0000256" key="13">
    <source>
        <dbReference type="SAM" id="Phobius"/>
    </source>
</evidence>
<evidence type="ECO:0000256" key="10">
    <source>
        <dbReference type="ARBA" id="ARBA00023303"/>
    </source>
</evidence>
<feature type="compositionally biased region" description="Low complexity" evidence="12">
    <location>
        <begin position="462"/>
        <end position="477"/>
    </location>
</feature>
<feature type="region of interest" description="Disordered" evidence="12">
    <location>
        <begin position="456"/>
        <end position="515"/>
    </location>
</feature>
<feature type="transmembrane region" description="Helical" evidence="13">
    <location>
        <begin position="264"/>
        <end position="290"/>
    </location>
</feature>
<evidence type="ECO:0000256" key="3">
    <source>
        <dbReference type="ARBA" id="ARBA00022461"/>
    </source>
</evidence>
<comment type="similarity">
    <text evidence="11">Belongs to the amiloride-sensitive sodium channel (TC 1.A.6) family.</text>
</comment>
<evidence type="ECO:0000256" key="5">
    <source>
        <dbReference type="ARBA" id="ARBA00022989"/>
    </source>
</evidence>
<evidence type="ECO:0000256" key="1">
    <source>
        <dbReference type="ARBA" id="ARBA00004141"/>
    </source>
</evidence>
<reference evidence="14 15" key="2">
    <citation type="submission" date="2018-11" db="EMBL/GenBank/DDBJ databases">
        <authorList>
            <consortium name="Pathogen Informatics"/>
        </authorList>
    </citation>
    <scope>NUCLEOTIDE SEQUENCE [LARGE SCALE GENOMIC DNA]</scope>
</reference>
<keyword evidence="15" id="KW-1185">Reference proteome</keyword>
<evidence type="ECO:0000256" key="6">
    <source>
        <dbReference type="ARBA" id="ARBA00023053"/>
    </source>
</evidence>
<keyword evidence="3 11" id="KW-0894">Sodium channel</keyword>
<evidence type="ECO:0000313" key="16">
    <source>
        <dbReference type="WBParaSite" id="HNAJ_0001110001-mRNA-1"/>
    </source>
</evidence>
<gene>
    <name evidence="14" type="ORF">HNAJ_LOCUS11090</name>
</gene>
<dbReference type="GO" id="GO:0015280">
    <property type="term" value="F:ligand-gated sodium channel activity"/>
    <property type="evidence" value="ECO:0007669"/>
    <property type="project" value="TreeGrafter"/>
</dbReference>
<dbReference type="PANTHER" id="PTHR11690:SF300">
    <property type="entry name" value="PICKPOCKET PROTEIN 19"/>
    <property type="match status" value="1"/>
</dbReference>
<dbReference type="STRING" id="102285.A0A0R3TTP7"/>
<dbReference type="OrthoDB" id="6265222at2759"/>